<evidence type="ECO:0000256" key="19">
    <source>
        <dbReference type="HAMAP-Rule" id="MF_00719"/>
    </source>
</evidence>
<evidence type="ECO:0000256" key="8">
    <source>
        <dbReference type="ARBA" id="ARBA00022573"/>
    </source>
</evidence>
<feature type="transmembrane region" description="Helical" evidence="19">
    <location>
        <begin position="238"/>
        <end position="257"/>
    </location>
</feature>
<keyword evidence="7 19" id="KW-1003">Cell membrane</keyword>
<keyword evidence="9 19" id="KW-0808">Transferase</keyword>
<comment type="subcellular location">
    <subcellularLocation>
        <location evidence="2 19">Cell membrane</location>
        <topology evidence="2 19">Multi-pass membrane protein</topology>
    </subcellularLocation>
</comment>
<keyword evidence="12 19" id="KW-1133">Transmembrane helix</keyword>
<dbReference type="RefSeq" id="WP_330434576.1">
    <property type="nucleotide sequence ID" value="NZ_JAZDUF010000006.1"/>
</dbReference>
<name>A0ABU7MIK5_9ACTN</name>
<keyword evidence="10 19" id="KW-0812">Transmembrane</keyword>
<evidence type="ECO:0000256" key="14">
    <source>
        <dbReference type="ARBA" id="ARBA00025228"/>
    </source>
</evidence>
<evidence type="ECO:0000313" key="21">
    <source>
        <dbReference type="Proteomes" id="UP001347146"/>
    </source>
</evidence>
<evidence type="ECO:0000313" key="20">
    <source>
        <dbReference type="EMBL" id="MEE3852396.1"/>
    </source>
</evidence>
<gene>
    <name evidence="19" type="primary">cobS</name>
    <name evidence="20" type="ORF">VZC37_18800</name>
</gene>
<dbReference type="GO" id="GO:0051073">
    <property type="term" value="F:adenosylcobinamide-GDP ribazoletransferase activity"/>
    <property type="evidence" value="ECO:0007669"/>
    <property type="project" value="UniProtKB-EC"/>
</dbReference>
<dbReference type="Pfam" id="PF02654">
    <property type="entry name" value="CobS"/>
    <property type="match status" value="1"/>
</dbReference>
<reference evidence="20 21" key="1">
    <citation type="submission" date="2024-01" db="EMBL/GenBank/DDBJ databases">
        <title>Draft genome sequence of Gordonia sp. LSe1-13.</title>
        <authorList>
            <person name="Suphannarot A."/>
            <person name="Mingma R."/>
        </authorList>
    </citation>
    <scope>NUCLEOTIDE SEQUENCE [LARGE SCALE GENOMIC DNA]</scope>
    <source>
        <strain evidence="20 21">LSe1-13</strain>
    </source>
</reference>
<evidence type="ECO:0000256" key="15">
    <source>
        <dbReference type="ARBA" id="ARBA00032605"/>
    </source>
</evidence>
<keyword evidence="21" id="KW-1185">Reference proteome</keyword>
<accession>A0ABU7MIK5</accession>
<evidence type="ECO:0000256" key="6">
    <source>
        <dbReference type="ARBA" id="ARBA00015850"/>
    </source>
</evidence>
<evidence type="ECO:0000256" key="12">
    <source>
        <dbReference type="ARBA" id="ARBA00022989"/>
    </source>
</evidence>
<keyword evidence="13 19" id="KW-0472">Membrane</keyword>
<dbReference type="InterPro" id="IPR003805">
    <property type="entry name" value="CobS"/>
</dbReference>
<organism evidence="20 21">
    <name type="scientific">Gordonia sesuvii</name>
    <dbReference type="NCBI Taxonomy" id="3116777"/>
    <lineage>
        <taxon>Bacteria</taxon>
        <taxon>Bacillati</taxon>
        <taxon>Actinomycetota</taxon>
        <taxon>Actinomycetes</taxon>
        <taxon>Mycobacteriales</taxon>
        <taxon>Gordoniaceae</taxon>
        <taxon>Gordonia</taxon>
    </lineage>
</organism>
<feature type="transmembrane region" description="Helical" evidence="19">
    <location>
        <begin position="35"/>
        <end position="56"/>
    </location>
</feature>
<keyword evidence="11 19" id="KW-0460">Magnesium</keyword>
<comment type="catalytic activity">
    <reaction evidence="17 19">
        <text>alpha-ribazole + adenosylcob(III)inamide-GDP = adenosylcob(III)alamin + GMP + H(+)</text>
        <dbReference type="Rhea" id="RHEA:16049"/>
        <dbReference type="ChEBI" id="CHEBI:10329"/>
        <dbReference type="ChEBI" id="CHEBI:15378"/>
        <dbReference type="ChEBI" id="CHEBI:18408"/>
        <dbReference type="ChEBI" id="CHEBI:58115"/>
        <dbReference type="ChEBI" id="CHEBI:60487"/>
        <dbReference type="EC" id="2.7.8.26"/>
    </reaction>
</comment>
<comment type="caution">
    <text evidence="20">The sequence shown here is derived from an EMBL/GenBank/DDBJ whole genome shotgun (WGS) entry which is preliminary data.</text>
</comment>
<evidence type="ECO:0000256" key="13">
    <source>
        <dbReference type="ARBA" id="ARBA00023136"/>
    </source>
</evidence>
<evidence type="ECO:0000256" key="10">
    <source>
        <dbReference type="ARBA" id="ARBA00022692"/>
    </source>
</evidence>
<feature type="transmembrane region" description="Helical" evidence="19">
    <location>
        <begin position="180"/>
        <end position="198"/>
    </location>
</feature>
<sequence length="258" mass="25980">MRTPVQATHVALSWLTVLPLPQPTVEMNRSTGASVMSAVPVVGAVLGALAVAVATLLSLTDLPATLIGVLIVATLAVATRGMHLDGLADTADGLGCYGPPERVAEVMKSGSSGPFGVATLVVVMAVQAVGFGALTEQHRWYDIGFAVAVGRLVAVVGARRGLAAAHTEGFGALVADSQRISIAVWTAVAVLAAAATGWDTDGFTTGTAVQAITVVAVVLVGGWLFTRHCARRVGGMNGDILGAGIELGVAIAVVGLLV</sequence>
<comment type="similarity">
    <text evidence="4 19">Belongs to the CobS family.</text>
</comment>
<dbReference type="PANTHER" id="PTHR34148">
    <property type="entry name" value="ADENOSYLCOBINAMIDE-GDP RIBAZOLETRANSFERASE"/>
    <property type="match status" value="1"/>
</dbReference>
<evidence type="ECO:0000256" key="3">
    <source>
        <dbReference type="ARBA" id="ARBA00004663"/>
    </source>
</evidence>
<feature type="transmembrane region" description="Helical" evidence="19">
    <location>
        <begin position="62"/>
        <end position="79"/>
    </location>
</feature>
<protein>
    <recommendedName>
        <fullName evidence="6 19">Adenosylcobinamide-GDP ribazoletransferase</fullName>
        <ecNumber evidence="5 19">2.7.8.26</ecNumber>
    </recommendedName>
    <alternativeName>
        <fullName evidence="16 19">Cobalamin synthase</fullName>
    </alternativeName>
    <alternativeName>
        <fullName evidence="15 19">Cobalamin-5'-phosphate synthase</fullName>
    </alternativeName>
</protein>
<feature type="transmembrane region" description="Helical" evidence="19">
    <location>
        <begin position="115"/>
        <end position="134"/>
    </location>
</feature>
<proteinExistence type="inferred from homology"/>
<dbReference type="EMBL" id="JAZDUF010000006">
    <property type="protein sequence ID" value="MEE3852396.1"/>
    <property type="molecule type" value="Genomic_DNA"/>
</dbReference>
<dbReference type="Proteomes" id="UP001347146">
    <property type="component" value="Unassembled WGS sequence"/>
</dbReference>
<feature type="transmembrane region" description="Helical" evidence="19">
    <location>
        <begin position="204"/>
        <end position="226"/>
    </location>
</feature>
<evidence type="ECO:0000256" key="9">
    <source>
        <dbReference type="ARBA" id="ARBA00022679"/>
    </source>
</evidence>
<dbReference type="EC" id="2.7.8.26" evidence="5 19"/>
<keyword evidence="8 19" id="KW-0169">Cobalamin biosynthesis</keyword>
<evidence type="ECO:0000256" key="5">
    <source>
        <dbReference type="ARBA" id="ARBA00013200"/>
    </source>
</evidence>
<comment type="function">
    <text evidence="14 19">Joins adenosylcobinamide-GDP and alpha-ribazole to generate adenosylcobalamin (Ado-cobalamin). Also synthesizes adenosylcobalamin 5'-phosphate from adenosylcobinamide-GDP and alpha-ribazole 5'-phosphate.</text>
</comment>
<dbReference type="PANTHER" id="PTHR34148:SF1">
    <property type="entry name" value="ADENOSYLCOBINAMIDE-GDP RIBAZOLETRANSFERASE"/>
    <property type="match status" value="1"/>
</dbReference>
<comment type="pathway">
    <text evidence="3 19">Cofactor biosynthesis; adenosylcobalamin biosynthesis; adenosylcobalamin from cob(II)yrinate a,c-diamide: step 7/7.</text>
</comment>
<comment type="catalytic activity">
    <reaction evidence="18 19">
        <text>alpha-ribazole 5'-phosphate + adenosylcob(III)inamide-GDP = adenosylcob(III)alamin 5'-phosphate + GMP + H(+)</text>
        <dbReference type="Rhea" id="RHEA:23560"/>
        <dbReference type="ChEBI" id="CHEBI:15378"/>
        <dbReference type="ChEBI" id="CHEBI:57918"/>
        <dbReference type="ChEBI" id="CHEBI:58115"/>
        <dbReference type="ChEBI" id="CHEBI:60487"/>
        <dbReference type="ChEBI" id="CHEBI:60493"/>
        <dbReference type="EC" id="2.7.8.26"/>
    </reaction>
</comment>
<evidence type="ECO:0000256" key="7">
    <source>
        <dbReference type="ARBA" id="ARBA00022475"/>
    </source>
</evidence>
<evidence type="ECO:0000256" key="4">
    <source>
        <dbReference type="ARBA" id="ARBA00010561"/>
    </source>
</evidence>
<dbReference type="HAMAP" id="MF_00719">
    <property type="entry name" value="CobS"/>
    <property type="match status" value="1"/>
</dbReference>
<evidence type="ECO:0000256" key="2">
    <source>
        <dbReference type="ARBA" id="ARBA00004651"/>
    </source>
</evidence>
<evidence type="ECO:0000256" key="1">
    <source>
        <dbReference type="ARBA" id="ARBA00001946"/>
    </source>
</evidence>
<evidence type="ECO:0000256" key="17">
    <source>
        <dbReference type="ARBA" id="ARBA00048623"/>
    </source>
</evidence>
<evidence type="ECO:0000256" key="18">
    <source>
        <dbReference type="ARBA" id="ARBA00049504"/>
    </source>
</evidence>
<evidence type="ECO:0000256" key="11">
    <source>
        <dbReference type="ARBA" id="ARBA00022842"/>
    </source>
</evidence>
<evidence type="ECO:0000256" key="16">
    <source>
        <dbReference type="ARBA" id="ARBA00032853"/>
    </source>
</evidence>
<comment type="cofactor">
    <cofactor evidence="1 19">
        <name>Mg(2+)</name>
        <dbReference type="ChEBI" id="CHEBI:18420"/>
    </cofactor>
</comment>